<protein>
    <submittedName>
        <fullName evidence="2">RVT_3 domain-containing protein</fullName>
    </submittedName>
</protein>
<dbReference type="STRING" id="3775.A0A1Q3C225"/>
<dbReference type="Proteomes" id="UP000187406">
    <property type="component" value="Unassembled WGS sequence"/>
</dbReference>
<dbReference type="SUPFAM" id="SSF53098">
    <property type="entry name" value="Ribonuclease H-like"/>
    <property type="match status" value="1"/>
</dbReference>
<dbReference type="EMBL" id="BDDD01001197">
    <property type="protein sequence ID" value="GAV74168.1"/>
    <property type="molecule type" value="Genomic_DNA"/>
</dbReference>
<dbReference type="Pfam" id="PF13456">
    <property type="entry name" value="RVT_3"/>
    <property type="match status" value="1"/>
</dbReference>
<dbReference type="InterPro" id="IPR002156">
    <property type="entry name" value="RNaseH_domain"/>
</dbReference>
<proteinExistence type="predicted"/>
<dbReference type="GO" id="GO:0003676">
    <property type="term" value="F:nucleic acid binding"/>
    <property type="evidence" value="ECO:0007669"/>
    <property type="project" value="InterPro"/>
</dbReference>
<evidence type="ECO:0000259" key="1">
    <source>
        <dbReference type="Pfam" id="PF13456"/>
    </source>
</evidence>
<dbReference type="AlphaFoldDB" id="A0A1Q3C225"/>
<name>A0A1Q3C225_CEPFO</name>
<dbReference type="InterPro" id="IPR036397">
    <property type="entry name" value="RNaseH_sf"/>
</dbReference>
<dbReference type="InParanoid" id="A0A1Q3C225"/>
<dbReference type="GO" id="GO:0004523">
    <property type="term" value="F:RNA-DNA hybrid ribonuclease activity"/>
    <property type="evidence" value="ECO:0007669"/>
    <property type="project" value="InterPro"/>
</dbReference>
<reference evidence="3" key="1">
    <citation type="submission" date="2016-04" db="EMBL/GenBank/DDBJ databases">
        <title>Cephalotus genome sequencing.</title>
        <authorList>
            <person name="Fukushima K."/>
            <person name="Hasebe M."/>
            <person name="Fang X."/>
        </authorList>
    </citation>
    <scope>NUCLEOTIDE SEQUENCE [LARGE SCALE GENOMIC DNA]</scope>
    <source>
        <strain evidence="3">cv. St1</strain>
    </source>
</reference>
<dbReference type="PANTHER" id="PTHR48475:SF2">
    <property type="entry name" value="RIBONUCLEASE H"/>
    <property type="match status" value="1"/>
</dbReference>
<dbReference type="OrthoDB" id="1938451at2759"/>
<dbReference type="InterPro" id="IPR012337">
    <property type="entry name" value="RNaseH-like_sf"/>
</dbReference>
<dbReference type="PANTHER" id="PTHR48475">
    <property type="entry name" value="RIBONUCLEASE H"/>
    <property type="match status" value="1"/>
</dbReference>
<evidence type="ECO:0000313" key="2">
    <source>
        <dbReference type="EMBL" id="GAV74168.1"/>
    </source>
</evidence>
<sequence>MLISLEGDTLKYALKFEFHASNNAAKYESVLVGLKLAKHVGAEDVKVYSDSQLVVIQMNGSYETREPFKAKYLDRVKKVVEQFRSFEIVQIPVESNLHANTLSKLATMGVKDWKNLCSRKS</sequence>
<feature type="domain" description="RNase H type-1" evidence="1">
    <location>
        <begin position="14"/>
        <end position="105"/>
    </location>
</feature>
<comment type="caution">
    <text evidence="2">The sequence shown here is derived from an EMBL/GenBank/DDBJ whole genome shotgun (WGS) entry which is preliminary data.</text>
</comment>
<dbReference type="CDD" id="cd09279">
    <property type="entry name" value="RNase_HI_like"/>
    <property type="match status" value="1"/>
</dbReference>
<gene>
    <name evidence="2" type="ORF">CFOL_v3_17649</name>
</gene>
<accession>A0A1Q3C225</accession>
<organism evidence="2 3">
    <name type="scientific">Cephalotus follicularis</name>
    <name type="common">Albany pitcher plant</name>
    <dbReference type="NCBI Taxonomy" id="3775"/>
    <lineage>
        <taxon>Eukaryota</taxon>
        <taxon>Viridiplantae</taxon>
        <taxon>Streptophyta</taxon>
        <taxon>Embryophyta</taxon>
        <taxon>Tracheophyta</taxon>
        <taxon>Spermatophyta</taxon>
        <taxon>Magnoliopsida</taxon>
        <taxon>eudicotyledons</taxon>
        <taxon>Gunneridae</taxon>
        <taxon>Pentapetalae</taxon>
        <taxon>rosids</taxon>
        <taxon>fabids</taxon>
        <taxon>Oxalidales</taxon>
        <taxon>Cephalotaceae</taxon>
        <taxon>Cephalotus</taxon>
    </lineage>
</organism>
<evidence type="ECO:0000313" key="3">
    <source>
        <dbReference type="Proteomes" id="UP000187406"/>
    </source>
</evidence>
<keyword evidence="3" id="KW-1185">Reference proteome</keyword>
<dbReference type="Gene3D" id="3.30.420.10">
    <property type="entry name" value="Ribonuclease H-like superfamily/Ribonuclease H"/>
    <property type="match status" value="1"/>
</dbReference>